<name>A0AAE1NR79_9EUCA</name>
<protein>
    <submittedName>
        <fullName evidence="1">Uncharacterized protein</fullName>
    </submittedName>
</protein>
<accession>A0AAE1NR79</accession>
<evidence type="ECO:0000313" key="2">
    <source>
        <dbReference type="Proteomes" id="UP001292094"/>
    </source>
</evidence>
<dbReference type="EMBL" id="JAWZYT010004453">
    <property type="protein sequence ID" value="KAK4293797.1"/>
    <property type="molecule type" value="Genomic_DNA"/>
</dbReference>
<organism evidence="1 2">
    <name type="scientific">Petrolisthes manimaculis</name>
    <dbReference type="NCBI Taxonomy" id="1843537"/>
    <lineage>
        <taxon>Eukaryota</taxon>
        <taxon>Metazoa</taxon>
        <taxon>Ecdysozoa</taxon>
        <taxon>Arthropoda</taxon>
        <taxon>Crustacea</taxon>
        <taxon>Multicrustacea</taxon>
        <taxon>Malacostraca</taxon>
        <taxon>Eumalacostraca</taxon>
        <taxon>Eucarida</taxon>
        <taxon>Decapoda</taxon>
        <taxon>Pleocyemata</taxon>
        <taxon>Anomura</taxon>
        <taxon>Galatheoidea</taxon>
        <taxon>Porcellanidae</taxon>
        <taxon>Petrolisthes</taxon>
    </lineage>
</organism>
<evidence type="ECO:0000313" key="1">
    <source>
        <dbReference type="EMBL" id="KAK4293797.1"/>
    </source>
</evidence>
<proteinExistence type="predicted"/>
<reference evidence="1" key="1">
    <citation type="submission" date="2023-11" db="EMBL/GenBank/DDBJ databases">
        <title>Genome assemblies of two species of porcelain crab, Petrolisthes cinctipes and Petrolisthes manimaculis (Anomura: Porcellanidae).</title>
        <authorList>
            <person name="Angst P."/>
        </authorList>
    </citation>
    <scope>NUCLEOTIDE SEQUENCE</scope>
    <source>
        <strain evidence="1">PB745_02</strain>
        <tissue evidence="1">Gill</tissue>
    </source>
</reference>
<keyword evidence="2" id="KW-1185">Reference proteome</keyword>
<gene>
    <name evidence="1" type="ORF">Pmani_033532</name>
</gene>
<comment type="caution">
    <text evidence="1">The sequence shown here is derived from an EMBL/GenBank/DDBJ whole genome shotgun (WGS) entry which is preliminary data.</text>
</comment>
<sequence>MREVALVEGRELGTVPDQDKLHYSSAIFVPLTVPDLATGTRCYTLPCNPHMHGKVPRVGSGSAPPESSD</sequence>
<dbReference type="Proteomes" id="UP001292094">
    <property type="component" value="Unassembled WGS sequence"/>
</dbReference>
<dbReference type="AlphaFoldDB" id="A0AAE1NR79"/>